<sequence length="298" mass="33119">MSDYDPQRNVMFLGPLAISFRKLYLRSLLLQLLLVTYYDLIRDPFDAFKELGINSVRLQELGTVIPQVLGVLNSQPAHKEHFTVPPSILVKRNSEEAPNCDFVGLRTRTSAFSQMVYPEQELSPQKLSYRHSTMKAGYHQYTRDQEFLASPSSPHDDKLITPTQTSKSRRPSLLFCLRFVTTLSAMTQGSSFKCLILVLSMMSTGLAYTGEATFYEPGGSCGTAQPTNYDFLVALSPSQFSGEECGKLITVTYEGKSVNVTVIDECAGCGGYDIDLTPDAFEALAPLSGRLLVNWNYV</sequence>
<dbReference type="EMBL" id="GL945442">
    <property type="protein sequence ID" value="EGO19964.1"/>
    <property type="molecule type" value="Genomic_DNA"/>
</dbReference>
<dbReference type="Gene3D" id="2.40.40.10">
    <property type="entry name" value="RlpA-like domain"/>
    <property type="match status" value="1"/>
</dbReference>
<gene>
    <name evidence="2" type="ORF">SERLADRAFT_442777</name>
</gene>
<evidence type="ECO:0000256" key="1">
    <source>
        <dbReference type="ARBA" id="ARBA00022729"/>
    </source>
</evidence>
<dbReference type="HOGENOM" id="CLU_934348_0_0_1"/>
<accession>F8P9W6</accession>
<dbReference type="Proteomes" id="UP000008064">
    <property type="component" value="Unassembled WGS sequence"/>
</dbReference>
<dbReference type="RefSeq" id="XP_007323399.1">
    <property type="nucleotide sequence ID" value="XM_007323337.1"/>
</dbReference>
<dbReference type="CDD" id="cd22191">
    <property type="entry name" value="DPBB_RlpA_EXP_N-like"/>
    <property type="match status" value="1"/>
</dbReference>
<dbReference type="KEGG" id="sla:SERLADRAFT_442777"/>
<organism>
    <name type="scientific">Serpula lacrymans var. lacrymans (strain S7.9)</name>
    <name type="common">Dry rot fungus</name>
    <dbReference type="NCBI Taxonomy" id="578457"/>
    <lineage>
        <taxon>Eukaryota</taxon>
        <taxon>Fungi</taxon>
        <taxon>Dikarya</taxon>
        <taxon>Basidiomycota</taxon>
        <taxon>Agaricomycotina</taxon>
        <taxon>Agaricomycetes</taxon>
        <taxon>Agaricomycetidae</taxon>
        <taxon>Boletales</taxon>
        <taxon>Coniophorineae</taxon>
        <taxon>Serpulaceae</taxon>
        <taxon>Serpula</taxon>
    </lineage>
</organism>
<dbReference type="AlphaFoldDB" id="F8P9W6"/>
<name>F8P9W6_SERL9</name>
<dbReference type="PANTHER" id="PTHR31836">
    <property type="match status" value="1"/>
</dbReference>
<dbReference type="PANTHER" id="PTHR31836:SF27">
    <property type="entry name" value="RLPA-LIKE PROTEIN DOUBLE-PSI BETA-BARREL DOMAIN-CONTAINING PROTEIN"/>
    <property type="match status" value="1"/>
</dbReference>
<protein>
    <submittedName>
        <fullName evidence="2">Uncharacterized protein</fullName>
    </submittedName>
</protein>
<dbReference type="OrthoDB" id="623670at2759"/>
<dbReference type="SUPFAM" id="SSF50685">
    <property type="entry name" value="Barwin-like endoglucanases"/>
    <property type="match status" value="1"/>
</dbReference>
<dbReference type="InterPro" id="IPR051477">
    <property type="entry name" value="Expansin_CellWall"/>
</dbReference>
<keyword evidence="1" id="KW-0732">Signal</keyword>
<reference evidence="2" key="1">
    <citation type="submission" date="2011-04" db="EMBL/GenBank/DDBJ databases">
        <title>Evolution of plant cell wall degrading machinery underlies the functional diversity of forest fungi.</title>
        <authorList>
            <consortium name="US DOE Joint Genome Institute (JGI-PGF)"/>
            <person name="Eastwood D.C."/>
            <person name="Floudas D."/>
            <person name="Binder M."/>
            <person name="Majcherczyk A."/>
            <person name="Schneider P."/>
            <person name="Aerts A."/>
            <person name="Asiegbu F.O."/>
            <person name="Baker S.E."/>
            <person name="Barry K."/>
            <person name="Bendiksby M."/>
            <person name="Blumentritt M."/>
            <person name="Coutinho P.M."/>
            <person name="Cullen D."/>
            <person name="Cullen D."/>
            <person name="Gathman A."/>
            <person name="Goodell B."/>
            <person name="Henrissat B."/>
            <person name="Ihrmark K."/>
            <person name="Kauserud H."/>
            <person name="Kohler A."/>
            <person name="LaButti K."/>
            <person name="Lapidus A."/>
            <person name="Lavin J.L."/>
            <person name="Lee Y.-H."/>
            <person name="Lindquist E."/>
            <person name="Lilly W."/>
            <person name="Lucas S."/>
            <person name="Morin E."/>
            <person name="Murat C."/>
            <person name="Oguiza J.A."/>
            <person name="Park J."/>
            <person name="Pisabarro A.G."/>
            <person name="Riley R."/>
            <person name="Rosling A."/>
            <person name="Salamov A."/>
            <person name="Schmidt O."/>
            <person name="Schmutz J."/>
            <person name="Skrede I."/>
            <person name="Stenlid J."/>
            <person name="Wiebenga A."/>
            <person name="Xie X."/>
            <person name="Kues U."/>
            <person name="Hibbett D.S."/>
            <person name="Hoffmeister D."/>
            <person name="Hogberg N."/>
            <person name="Martin F."/>
            <person name="Grigoriev I.V."/>
            <person name="Watkinson S.C."/>
        </authorList>
    </citation>
    <scope>NUCLEOTIDE SEQUENCE</scope>
    <source>
        <strain evidence="2">S7.9</strain>
    </source>
</reference>
<proteinExistence type="predicted"/>
<evidence type="ECO:0000313" key="2">
    <source>
        <dbReference type="EMBL" id="EGO19964.1"/>
    </source>
</evidence>
<dbReference type="GeneID" id="18815785"/>
<dbReference type="InterPro" id="IPR036908">
    <property type="entry name" value="RlpA-like_sf"/>
</dbReference>